<evidence type="ECO:0000256" key="2">
    <source>
        <dbReference type="SAM" id="Phobius"/>
    </source>
</evidence>
<protein>
    <submittedName>
        <fullName evidence="4">Putative serine/threonine protein phosphatase</fullName>
        <ecNumber evidence="4">3.1.3.16</ecNumber>
    </submittedName>
</protein>
<evidence type="ECO:0000259" key="3">
    <source>
        <dbReference type="PROSITE" id="PS51746"/>
    </source>
</evidence>
<keyword evidence="2" id="KW-0812">Transmembrane</keyword>
<dbReference type="SUPFAM" id="SSF81606">
    <property type="entry name" value="PP2C-like"/>
    <property type="match status" value="1"/>
</dbReference>
<dbReference type="Proteomes" id="UP000011863">
    <property type="component" value="Chromosome"/>
</dbReference>
<dbReference type="RefSeq" id="WP_015439777.1">
    <property type="nucleotide sequence ID" value="NC_020520.1"/>
</dbReference>
<feature type="domain" description="PPM-type phosphatase" evidence="3">
    <location>
        <begin position="5"/>
        <end position="271"/>
    </location>
</feature>
<feature type="compositionally biased region" description="Acidic residues" evidence="1">
    <location>
        <begin position="487"/>
        <end position="507"/>
    </location>
</feature>
<keyword evidence="2" id="KW-0472">Membrane</keyword>
<dbReference type="EMBL" id="AP012057">
    <property type="protein sequence ID" value="BAN00529.1"/>
    <property type="molecule type" value="Genomic_DNA"/>
</dbReference>
<feature type="region of interest" description="Disordered" evidence="1">
    <location>
        <begin position="291"/>
        <end position="380"/>
    </location>
</feature>
<dbReference type="EC" id="3.1.3.16" evidence="4"/>
<keyword evidence="2" id="KW-1133">Transmembrane helix</keyword>
<feature type="region of interest" description="Disordered" evidence="1">
    <location>
        <begin position="483"/>
        <end position="514"/>
    </location>
</feature>
<evidence type="ECO:0000313" key="4">
    <source>
        <dbReference type="EMBL" id="BAN00529.1"/>
    </source>
</evidence>
<accession>A0A6C7E5E0</accession>
<dbReference type="OrthoDB" id="9801841at2"/>
<dbReference type="InterPro" id="IPR001932">
    <property type="entry name" value="PPM-type_phosphatase-like_dom"/>
</dbReference>
<proteinExistence type="predicted"/>
<dbReference type="SMART" id="SM00331">
    <property type="entry name" value="PP2C_SIG"/>
    <property type="match status" value="1"/>
</dbReference>
<dbReference type="AlphaFoldDB" id="A0A6C7E5E0"/>
<dbReference type="InterPro" id="IPR015655">
    <property type="entry name" value="PP2C"/>
</dbReference>
<dbReference type="CDD" id="cd00143">
    <property type="entry name" value="PP2Cc"/>
    <property type="match status" value="1"/>
</dbReference>
<organism evidence="4 5">
    <name type="scientific">Ilumatobacter coccineus (strain NBRC 103263 / KCTC 29153 / YM16-304)</name>
    <dbReference type="NCBI Taxonomy" id="1313172"/>
    <lineage>
        <taxon>Bacteria</taxon>
        <taxon>Bacillati</taxon>
        <taxon>Actinomycetota</taxon>
        <taxon>Acidimicrobiia</taxon>
        <taxon>Acidimicrobiales</taxon>
        <taxon>Ilumatobacteraceae</taxon>
        <taxon>Ilumatobacter</taxon>
    </lineage>
</organism>
<gene>
    <name evidence="4" type="ORF">YM304_02150</name>
</gene>
<dbReference type="SMART" id="SM00332">
    <property type="entry name" value="PP2Cc"/>
    <property type="match status" value="1"/>
</dbReference>
<sequence>MAELKWGAGTHPGQIRAQNEDNLHVADGVFVVADGMGGHEAGEVASHIAVERIRQALETDGHLTAEQVVASITEANGDIFRAAIANPGQAGMGTTVTAIAVIEDPMAGRGAPNIDDNDPIDTDPDGNPRVTPVVPLEQPEALVLANVGDSRTYLFRHDRLRRVTVDHSYVQELVATGHITDDEARYHPRRNIITRALGIEPDVKVDWWTLPLIRGDRFVLCSDGLVDEVTDDEITETLRSHPDPQEAADRLIHLANAAGGRDNITVVVVDVLDGDDPPDPTQEIDLVPQWADDTVPTPFPPPVVGEPATLAELGGGEDADDATPGKRRRRRDRRANAAKQAAEAAAALEALSHPSDDDADGNTTGDESGESSDAKPGKARRPRLGRAIAIFVVVAALLAATVVLGAWARRGYYVDFDDDGDVTVFQGRRGGVLWIDPTVESGGPSRDDLDDASIDLVDEHPTFSSRTDAEAFVAGLDLADETHETDADALTDDDVDPDVTDESDTDETPATTEG</sequence>
<dbReference type="PANTHER" id="PTHR13832:SF827">
    <property type="entry name" value="PROTEIN PHOSPHATASE 1L"/>
    <property type="match status" value="1"/>
</dbReference>
<dbReference type="InterPro" id="IPR036457">
    <property type="entry name" value="PPM-type-like_dom_sf"/>
</dbReference>
<reference evidence="4 5" key="1">
    <citation type="journal article" date="2013" name="Int. J. Syst. Evol. Microbiol.">
        <title>Ilumatobacter nonamiense sp. nov. and Ilumatobacter coccineum sp. nov., isolated from seashore sand.</title>
        <authorList>
            <person name="Matsumoto A."/>
            <person name="Kasai H."/>
            <person name="Matsuo Y."/>
            <person name="Shizuri Y."/>
            <person name="Ichikawa N."/>
            <person name="Fujita N."/>
            <person name="Omura S."/>
            <person name="Takahashi Y."/>
        </authorList>
    </citation>
    <scope>NUCLEOTIDE SEQUENCE [LARGE SCALE GENOMIC DNA]</scope>
    <source>
        <strain evidence="5">NBRC 103263 / KCTC 29153 / YM16-304</strain>
    </source>
</reference>
<keyword evidence="5" id="KW-1185">Reference proteome</keyword>
<evidence type="ECO:0000313" key="5">
    <source>
        <dbReference type="Proteomes" id="UP000011863"/>
    </source>
</evidence>
<feature type="transmembrane region" description="Helical" evidence="2">
    <location>
        <begin position="387"/>
        <end position="408"/>
    </location>
</feature>
<dbReference type="Pfam" id="PF13672">
    <property type="entry name" value="PP2C_2"/>
    <property type="match status" value="1"/>
</dbReference>
<dbReference type="Gene3D" id="3.60.40.10">
    <property type="entry name" value="PPM-type phosphatase domain"/>
    <property type="match status" value="1"/>
</dbReference>
<keyword evidence="4" id="KW-0378">Hydrolase</keyword>
<dbReference type="GO" id="GO:0004722">
    <property type="term" value="F:protein serine/threonine phosphatase activity"/>
    <property type="evidence" value="ECO:0007669"/>
    <property type="project" value="UniProtKB-EC"/>
</dbReference>
<dbReference type="PANTHER" id="PTHR13832">
    <property type="entry name" value="PROTEIN PHOSPHATASE 2C"/>
    <property type="match status" value="1"/>
</dbReference>
<feature type="compositionally biased region" description="Low complexity" evidence="1">
    <location>
        <begin position="337"/>
        <end position="350"/>
    </location>
</feature>
<name>A0A6C7E5E0_ILUCY</name>
<dbReference type="PROSITE" id="PS51746">
    <property type="entry name" value="PPM_2"/>
    <property type="match status" value="1"/>
</dbReference>
<dbReference type="KEGG" id="aym:YM304_02150"/>
<evidence type="ECO:0000256" key="1">
    <source>
        <dbReference type="SAM" id="MobiDB-lite"/>
    </source>
</evidence>